<dbReference type="InterPro" id="IPR050224">
    <property type="entry name" value="TALE_homeobox"/>
</dbReference>
<evidence type="ECO:0000256" key="5">
    <source>
        <dbReference type="ARBA" id="ARBA00023155"/>
    </source>
</evidence>
<evidence type="ECO:0000259" key="10">
    <source>
        <dbReference type="PROSITE" id="PS50071"/>
    </source>
</evidence>
<feature type="region of interest" description="Disordered" evidence="9">
    <location>
        <begin position="191"/>
        <end position="212"/>
    </location>
</feature>
<proteinExistence type="inferred from homology"/>
<dbReference type="AlphaFoldDB" id="A0A8K0N115"/>
<dbReference type="Pfam" id="PF05920">
    <property type="entry name" value="Homeobox_KN"/>
    <property type="match status" value="1"/>
</dbReference>
<protein>
    <submittedName>
        <fullName evidence="11">BEL1-like homeodomain protein 9</fullName>
    </submittedName>
</protein>
<comment type="similarity">
    <text evidence="2">Belongs to the TALE/BELL homeobox family.</text>
</comment>
<evidence type="ECO:0000313" key="11">
    <source>
        <dbReference type="EMBL" id="KAG1339277.1"/>
    </source>
</evidence>
<feature type="region of interest" description="Disordered" evidence="9">
    <location>
        <begin position="411"/>
        <end position="450"/>
    </location>
</feature>
<evidence type="ECO:0000256" key="6">
    <source>
        <dbReference type="ARBA" id="ARBA00023163"/>
    </source>
</evidence>
<dbReference type="SMART" id="SM00389">
    <property type="entry name" value="HOX"/>
    <property type="match status" value="1"/>
</dbReference>
<keyword evidence="4 8" id="KW-0238">DNA-binding</keyword>
<gene>
    <name evidence="11" type="ORF">COCNU_04G015830</name>
</gene>
<keyword evidence="12" id="KW-1185">Reference proteome</keyword>
<feature type="compositionally biased region" description="Polar residues" evidence="9">
    <location>
        <begin position="423"/>
        <end position="450"/>
    </location>
</feature>
<dbReference type="SMART" id="SM00574">
    <property type="entry name" value="POX"/>
    <property type="match status" value="1"/>
</dbReference>
<feature type="domain" description="Homeobox" evidence="10">
    <location>
        <begin position="354"/>
        <end position="395"/>
    </location>
</feature>
<keyword evidence="3" id="KW-0805">Transcription regulation</keyword>
<dbReference type="CDD" id="cd00086">
    <property type="entry name" value="homeodomain"/>
    <property type="match status" value="1"/>
</dbReference>
<evidence type="ECO:0000256" key="8">
    <source>
        <dbReference type="PROSITE-ProRule" id="PRU00108"/>
    </source>
</evidence>
<dbReference type="GO" id="GO:0006355">
    <property type="term" value="P:regulation of DNA-templated transcription"/>
    <property type="evidence" value="ECO:0007669"/>
    <property type="project" value="InterPro"/>
</dbReference>
<dbReference type="InterPro" id="IPR006563">
    <property type="entry name" value="POX_dom"/>
</dbReference>
<comment type="caution">
    <text evidence="11">The sequence shown here is derived from an EMBL/GenBank/DDBJ whole genome shotgun (WGS) entry which is preliminary data.</text>
</comment>
<keyword evidence="7 8" id="KW-0539">Nucleus</keyword>
<evidence type="ECO:0000256" key="2">
    <source>
        <dbReference type="ARBA" id="ARBA00006454"/>
    </source>
</evidence>
<dbReference type="GO" id="GO:0005634">
    <property type="term" value="C:nucleus"/>
    <property type="evidence" value="ECO:0007669"/>
    <property type="project" value="UniProtKB-SubCell"/>
</dbReference>
<sequence length="559" mass="61753">MSSAAERFVVGGEEQLLQQYPMYHVPQHSRREKLRFLPEDASLPTSLLLLHDANIASPLYPPNTLTSFLPASSSASSPSSSTYYSQDSNYNIASSTQFSGHTVPLSLPTNHHHQISSQGFSLSLSSSPSNPPPPPRHQAGVGINHGVPGSPAPLGPFTGYAVVLNRSRFLEPARQLLEEICGAGRRAAAGSSADDMLLDADPPEPSPTDHRMEVNDRISGTEQQWKKTRLVSMLDEVYRMYKQYHQQVQAVITSFESVAGLSTAAPYAFMALRAMSKHFRRLRNMISSQLHHTNKVLGKEGLGGEETPSYGLINNGVCIQRMVNNSGTFSQPHVWRPQRGLPECAVAVLRAWLFEHFLHPYPTDTDKQMLAKQTGLTRNQVSNWFINARVRLWKPMVEEIHSLEMQQLHKVSAGDKSRETDKQIQLQSASTAASHDSQLPQSSNSQKNQRLTTKCIPHDHTQMPNHTQEQFSFVYDVLPGHQQIGVGVDVAAGGNSGVSLTLGLHQTNRVCLQEPLPLNVVRCFGLDECNDADVMGAFDGQVWQFGRNIGGQFLHDFVG</sequence>
<evidence type="ECO:0000256" key="9">
    <source>
        <dbReference type="SAM" id="MobiDB-lite"/>
    </source>
</evidence>
<comment type="subcellular location">
    <subcellularLocation>
        <location evidence="1 8">Nucleus</location>
    </subcellularLocation>
</comment>
<dbReference type="InterPro" id="IPR001356">
    <property type="entry name" value="HD"/>
</dbReference>
<reference evidence="11" key="1">
    <citation type="journal article" date="2017" name="Gigascience">
        <title>The genome draft of coconut (Cocos nucifera).</title>
        <authorList>
            <person name="Xiao Y."/>
            <person name="Xu P."/>
            <person name="Fan H."/>
            <person name="Baudouin L."/>
            <person name="Xia W."/>
            <person name="Bocs S."/>
            <person name="Xu J."/>
            <person name="Li Q."/>
            <person name="Guo A."/>
            <person name="Zhou L."/>
            <person name="Li J."/>
            <person name="Wu Y."/>
            <person name="Ma Z."/>
            <person name="Armero A."/>
            <person name="Issali A.E."/>
            <person name="Liu N."/>
            <person name="Peng M."/>
            <person name="Yang Y."/>
        </authorList>
    </citation>
    <scope>NUCLEOTIDE SEQUENCE</scope>
    <source>
        <tissue evidence="11">Spear leaf of Hainan Tall coconut</tissue>
    </source>
</reference>
<feature type="region of interest" description="Disordered" evidence="9">
    <location>
        <begin position="103"/>
        <end position="147"/>
    </location>
</feature>
<organism evidence="11 12">
    <name type="scientific">Cocos nucifera</name>
    <name type="common">Coconut palm</name>
    <dbReference type="NCBI Taxonomy" id="13894"/>
    <lineage>
        <taxon>Eukaryota</taxon>
        <taxon>Viridiplantae</taxon>
        <taxon>Streptophyta</taxon>
        <taxon>Embryophyta</taxon>
        <taxon>Tracheophyta</taxon>
        <taxon>Spermatophyta</taxon>
        <taxon>Magnoliopsida</taxon>
        <taxon>Liliopsida</taxon>
        <taxon>Arecaceae</taxon>
        <taxon>Arecoideae</taxon>
        <taxon>Cocoseae</taxon>
        <taxon>Attaleinae</taxon>
        <taxon>Cocos</taxon>
    </lineage>
</organism>
<feature type="compositionally biased region" description="Basic and acidic residues" evidence="9">
    <location>
        <begin position="412"/>
        <end position="422"/>
    </location>
</feature>
<dbReference type="EMBL" id="CM017875">
    <property type="protein sequence ID" value="KAG1339277.1"/>
    <property type="molecule type" value="Genomic_DNA"/>
</dbReference>
<dbReference type="OrthoDB" id="10056939at2759"/>
<dbReference type="SUPFAM" id="SSF46689">
    <property type="entry name" value="Homeodomain-like"/>
    <property type="match status" value="1"/>
</dbReference>
<evidence type="ECO:0000256" key="7">
    <source>
        <dbReference type="ARBA" id="ARBA00023242"/>
    </source>
</evidence>
<evidence type="ECO:0000256" key="3">
    <source>
        <dbReference type="ARBA" id="ARBA00023015"/>
    </source>
</evidence>
<dbReference type="Proteomes" id="UP000797356">
    <property type="component" value="Chromosome 4"/>
</dbReference>
<accession>A0A8K0N115</accession>
<evidence type="ECO:0000256" key="1">
    <source>
        <dbReference type="ARBA" id="ARBA00004123"/>
    </source>
</evidence>
<dbReference type="GO" id="GO:0003677">
    <property type="term" value="F:DNA binding"/>
    <property type="evidence" value="ECO:0007669"/>
    <property type="project" value="UniProtKB-UniRule"/>
</dbReference>
<dbReference type="PROSITE" id="PS50071">
    <property type="entry name" value="HOMEOBOX_2"/>
    <property type="match status" value="1"/>
</dbReference>
<evidence type="ECO:0000256" key="4">
    <source>
        <dbReference type="ARBA" id="ARBA00023125"/>
    </source>
</evidence>
<dbReference type="InterPro" id="IPR009057">
    <property type="entry name" value="Homeodomain-like_sf"/>
</dbReference>
<dbReference type="Gene3D" id="1.10.10.60">
    <property type="entry name" value="Homeodomain-like"/>
    <property type="match status" value="1"/>
</dbReference>
<dbReference type="Pfam" id="PF07526">
    <property type="entry name" value="POX"/>
    <property type="match status" value="1"/>
</dbReference>
<feature type="DNA-binding region" description="Homeobox" evidence="8">
    <location>
        <begin position="356"/>
        <end position="396"/>
    </location>
</feature>
<keyword evidence="6" id="KW-0804">Transcription</keyword>
<reference evidence="11" key="2">
    <citation type="submission" date="2019-07" db="EMBL/GenBank/DDBJ databases">
        <authorList>
            <person name="Yang Y."/>
            <person name="Bocs S."/>
            <person name="Baudouin L."/>
        </authorList>
    </citation>
    <scope>NUCLEOTIDE SEQUENCE</scope>
    <source>
        <tissue evidence="11">Spear leaf of Hainan Tall coconut</tissue>
    </source>
</reference>
<dbReference type="InterPro" id="IPR008422">
    <property type="entry name" value="KN_HD"/>
</dbReference>
<dbReference type="FunFam" id="1.10.10.60:FF:000117">
    <property type="entry name" value="BEL1-like homeodomain protein 9"/>
    <property type="match status" value="1"/>
</dbReference>
<name>A0A8K0N115_COCNU</name>
<evidence type="ECO:0000313" key="12">
    <source>
        <dbReference type="Proteomes" id="UP000797356"/>
    </source>
</evidence>
<dbReference type="PANTHER" id="PTHR11850">
    <property type="entry name" value="HOMEOBOX PROTEIN TRANSCRIPTION FACTORS"/>
    <property type="match status" value="1"/>
</dbReference>
<keyword evidence="5 8" id="KW-0371">Homeobox</keyword>